<gene>
    <name evidence="2" type="ORF">OXIME_001321</name>
</gene>
<dbReference type="RefSeq" id="WP_393971070.1">
    <property type="nucleotide sequence ID" value="NZ_CP133772.1"/>
</dbReference>
<dbReference type="AlphaFoldDB" id="A0AAX4NHQ1"/>
<feature type="domain" description="Lipid/polyisoprenoid-binding YceI-like" evidence="1">
    <location>
        <begin position="11"/>
        <end position="180"/>
    </location>
</feature>
<dbReference type="SMART" id="SM00867">
    <property type="entry name" value="YceI"/>
    <property type="match status" value="1"/>
</dbReference>
<dbReference type="KEGG" id="omr:OXIME_001321"/>
<evidence type="ECO:0000313" key="2">
    <source>
        <dbReference type="EMBL" id="WYY00738.1"/>
    </source>
</evidence>
<dbReference type="EMBL" id="CP133772">
    <property type="protein sequence ID" value="WYY00738.1"/>
    <property type="molecule type" value="Genomic_DNA"/>
</dbReference>
<dbReference type="PANTHER" id="PTHR34406:SF1">
    <property type="entry name" value="PROTEIN YCEI"/>
    <property type="match status" value="1"/>
</dbReference>
<dbReference type="Pfam" id="PF04264">
    <property type="entry name" value="YceI"/>
    <property type="match status" value="1"/>
</dbReference>
<dbReference type="PANTHER" id="PTHR34406">
    <property type="entry name" value="PROTEIN YCEI"/>
    <property type="match status" value="1"/>
</dbReference>
<dbReference type="Proteomes" id="UP001451606">
    <property type="component" value="Chromosome"/>
</dbReference>
<keyword evidence="3" id="KW-1185">Reference proteome</keyword>
<dbReference type="InterPro" id="IPR036761">
    <property type="entry name" value="TTHA0802/YceI-like_sf"/>
</dbReference>
<accession>A0AAX4NHQ1</accession>
<evidence type="ECO:0000313" key="3">
    <source>
        <dbReference type="Proteomes" id="UP001451606"/>
    </source>
</evidence>
<dbReference type="SUPFAM" id="SSF101874">
    <property type="entry name" value="YceI-like"/>
    <property type="match status" value="1"/>
</dbReference>
<dbReference type="InterPro" id="IPR007372">
    <property type="entry name" value="Lipid/polyisoprenoid-bd_YceI"/>
</dbReference>
<dbReference type="Gene3D" id="2.40.128.110">
    <property type="entry name" value="Lipid/polyisoprenoid-binding, YceI-like"/>
    <property type="match status" value="1"/>
</dbReference>
<sequence>MENAQEKTISQWNLDGSHSQADFAVRHMMISTVKGTFEKIRGTLTGEPTDLENAKVDIRIETGSVSTRDDKRDEHLKSQDFFYVEKYPEMKFVSKKIKKKGKEDFEITGDLTIRDVTKEVTLTGPLEGPIKDPYGFERFGVSTEGSIDRSQWGLKWNSALETGGVMVGDKVKISVNIEAVRKK</sequence>
<dbReference type="GeneID" id="95968058"/>
<organism evidence="2 3">
    <name type="scientific">Oxyplasma meridianum</name>
    <dbReference type="NCBI Taxonomy" id="3073602"/>
    <lineage>
        <taxon>Archaea</taxon>
        <taxon>Methanobacteriati</taxon>
        <taxon>Thermoplasmatota</taxon>
        <taxon>Thermoplasmata</taxon>
        <taxon>Thermoplasmatales</taxon>
        <taxon>Thermoplasmataceae</taxon>
        <taxon>Oxyplasma</taxon>
    </lineage>
</organism>
<reference evidence="2 3" key="1">
    <citation type="submission" date="2023-09" db="EMBL/GenBank/DDBJ databases">
        <authorList>
            <person name="Golyshina O.V."/>
            <person name="Lunev E.A."/>
            <person name="Bargiela R."/>
            <person name="Gaines M.C."/>
            <person name="Daum B."/>
            <person name="Bale N.J."/>
            <person name="Koenen M."/>
            <person name="Sinninghe Damst J.S."/>
            <person name="Yakimov M."/>
            <person name="Golyshin P.N."/>
        </authorList>
    </citation>
    <scope>NUCLEOTIDE SEQUENCE [LARGE SCALE GENOMIC DNA]</scope>
    <source>
        <strain evidence="2 3">M1</strain>
    </source>
</reference>
<protein>
    <submittedName>
        <fullName evidence="2">YceI family protein</fullName>
    </submittedName>
</protein>
<evidence type="ECO:0000259" key="1">
    <source>
        <dbReference type="SMART" id="SM00867"/>
    </source>
</evidence>
<name>A0AAX4NHQ1_9ARCH</name>
<proteinExistence type="predicted"/>